<evidence type="ECO:0000259" key="2">
    <source>
        <dbReference type="Pfam" id="PF05050"/>
    </source>
</evidence>
<accession>A0AAD9JKH3</accession>
<evidence type="ECO:0000313" key="3">
    <source>
        <dbReference type="EMBL" id="KAK2153885.1"/>
    </source>
</evidence>
<dbReference type="AlphaFoldDB" id="A0AAD9JKH3"/>
<gene>
    <name evidence="3" type="ORF">LSH36_282g03048</name>
</gene>
<dbReference type="SUPFAM" id="SSF53335">
    <property type="entry name" value="S-adenosyl-L-methionine-dependent methyltransferases"/>
    <property type="match status" value="1"/>
</dbReference>
<dbReference type="NCBIfam" id="TIGR01444">
    <property type="entry name" value="fkbM_fam"/>
    <property type="match status" value="1"/>
</dbReference>
<dbReference type="InterPro" id="IPR029063">
    <property type="entry name" value="SAM-dependent_MTases_sf"/>
</dbReference>
<dbReference type="Pfam" id="PF05050">
    <property type="entry name" value="Methyltransf_21"/>
    <property type="match status" value="1"/>
</dbReference>
<protein>
    <recommendedName>
        <fullName evidence="2">Methyltransferase FkbM domain-containing protein</fullName>
    </recommendedName>
</protein>
<dbReference type="CDD" id="cd02440">
    <property type="entry name" value="AdoMet_MTases"/>
    <property type="match status" value="1"/>
</dbReference>
<name>A0AAD9JKH3_9ANNE</name>
<reference evidence="3" key="1">
    <citation type="journal article" date="2023" name="Mol. Biol. Evol.">
        <title>Third-Generation Sequencing Reveals the Adaptive Role of the Epigenome in Three Deep-Sea Polychaetes.</title>
        <authorList>
            <person name="Perez M."/>
            <person name="Aroh O."/>
            <person name="Sun Y."/>
            <person name="Lan Y."/>
            <person name="Juniper S.K."/>
            <person name="Young C.R."/>
            <person name="Angers B."/>
            <person name="Qian P.Y."/>
        </authorList>
    </citation>
    <scope>NUCLEOTIDE SEQUENCE</scope>
    <source>
        <strain evidence="3">P08H-3</strain>
    </source>
</reference>
<feature type="domain" description="Methyltransferase FkbM" evidence="2">
    <location>
        <begin position="236"/>
        <end position="406"/>
    </location>
</feature>
<keyword evidence="1" id="KW-0732">Signal</keyword>
<dbReference type="EMBL" id="JAODUP010000282">
    <property type="protein sequence ID" value="KAK2153885.1"/>
    <property type="molecule type" value="Genomic_DNA"/>
</dbReference>
<dbReference type="PANTHER" id="PTHR34203:SF15">
    <property type="entry name" value="SLL1173 PROTEIN"/>
    <property type="match status" value="1"/>
</dbReference>
<proteinExistence type="predicted"/>
<keyword evidence="4" id="KW-1185">Reference proteome</keyword>
<feature type="signal peptide" evidence="1">
    <location>
        <begin position="1"/>
        <end position="24"/>
    </location>
</feature>
<feature type="chain" id="PRO_5042100695" description="Methyltransferase FkbM domain-containing protein" evidence="1">
    <location>
        <begin position="25"/>
        <end position="439"/>
    </location>
</feature>
<dbReference type="Gene3D" id="3.40.50.150">
    <property type="entry name" value="Vaccinia Virus protein VP39"/>
    <property type="match status" value="1"/>
</dbReference>
<dbReference type="Proteomes" id="UP001208570">
    <property type="component" value="Unassembled WGS sequence"/>
</dbReference>
<dbReference type="InterPro" id="IPR006342">
    <property type="entry name" value="FkbM_mtfrase"/>
</dbReference>
<evidence type="ECO:0000256" key="1">
    <source>
        <dbReference type="SAM" id="SignalP"/>
    </source>
</evidence>
<dbReference type="InterPro" id="IPR052514">
    <property type="entry name" value="SAM-dependent_MTase"/>
</dbReference>
<comment type="caution">
    <text evidence="3">The sequence shown here is derived from an EMBL/GenBank/DDBJ whole genome shotgun (WGS) entry which is preliminary data.</text>
</comment>
<organism evidence="3 4">
    <name type="scientific">Paralvinella palmiformis</name>
    <dbReference type="NCBI Taxonomy" id="53620"/>
    <lineage>
        <taxon>Eukaryota</taxon>
        <taxon>Metazoa</taxon>
        <taxon>Spiralia</taxon>
        <taxon>Lophotrochozoa</taxon>
        <taxon>Annelida</taxon>
        <taxon>Polychaeta</taxon>
        <taxon>Sedentaria</taxon>
        <taxon>Canalipalpata</taxon>
        <taxon>Terebellida</taxon>
        <taxon>Terebelliformia</taxon>
        <taxon>Alvinellidae</taxon>
        <taxon>Paralvinella</taxon>
    </lineage>
</organism>
<sequence>MVFVCTVIMVILSLMWEISQPVDGTFIDLSEKHQMELIEKYVQERQLLSELKQRQLAINQQDGVQNLYGEEAFFQGHANILPDARIGESNFNVSKHLQENPHVIIQRKKHIDVTDKQINNETGTEIQKPKAKTKLKRVKYYDPNQGKIVYKPVIVEDKEIEGGAGHCRVYDLSGNLTENYDCIQLKVEPSTPICLYPDEMDVHISRHLREEGIWEPHIVDHFQKVLSLDSEMVVIDIGANIGQYTLIAASMGHRVIAVEPYANNIKHLQKAAQIGGLLDKITVLQNAISDSRKKYFLKLWPDNQGGVSLVMENPNPDSEKPPSVSTMYMDDLLEVITFNKALIKIDIEGHEHRAFLYSSKFFRKVSVPYIFMEWMKLRKYYGSEITNTEDKLLTQKLVTFLLELGYHAYSSVTMEKLDPKWWESWTDDIIWKHDFLAYS</sequence>
<dbReference type="PANTHER" id="PTHR34203">
    <property type="entry name" value="METHYLTRANSFERASE, FKBM FAMILY PROTEIN"/>
    <property type="match status" value="1"/>
</dbReference>
<evidence type="ECO:0000313" key="4">
    <source>
        <dbReference type="Proteomes" id="UP001208570"/>
    </source>
</evidence>